<keyword evidence="1" id="KW-0378">Hydrolase</keyword>
<protein>
    <recommendedName>
        <fullName evidence="2">Xaa-Pro dipeptidyl-peptidase C-terminal domain-containing protein</fullName>
    </recommendedName>
</protein>
<evidence type="ECO:0000313" key="3">
    <source>
        <dbReference type="EMBL" id="KAL1897030.1"/>
    </source>
</evidence>
<keyword evidence="4" id="KW-1185">Reference proteome</keyword>
<organism evidence="3 4">
    <name type="scientific">Sporothrix stenoceras</name>
    <dbReference type="NCBI Taxonomy" id="5173"/>
    <lineage>
        <taxon>Eukaryota</taxon>
        <taxon>Fungi</taxon>
        <taxon>Dikarya</taxon>
        <taxon>Ascomycota</taxon>
        <taxon>Pezizomycotina</taxon>
        <taxon>Sordariomycetes</taxon>
        <taxon>Sordariomycetidae</taxon>
        <taxon>Ophiostomatales</taxon>
        <taxon>Ophiostomataceae</taxon>
        <taxon>Sporothrix</taxon>
    </lineage>
</organism>
<proteinExistence type="predicted"/>
<dbReference type="SMART" id="SM00939">
    <property type="entry name" value="PepX_C"/>
    <property type="match status" value="1"/>
</dbReference>
<dbReference type="InterPro" id="IPR005674">
    <property type="entry name" value="CocE/Ser_esterase"/>
</dbReference>
<reference evidence="3 4" key="1">
    <citation type="journal article" date="2024" name="IMA Fungus">
        <title>IMA Genome - F19 : A genome assembly and annotation guide to empower mycologists, including annotated draft genome sequences of Ceratocystis pirilliformis, Diaporthe australafricana, Fusarium ophioides, Paecilomyces lecythidis, and Sporothrix stenoceras.</title>
        <authorList>
            <person name="Aylward J."/>
            <person name="Wilson A.M."/>
            <person name="Visagie C.M."/>
            <person name="Spraker J."/>
            <person name="Barnes I."/>
            <person name="Buitendag C."/>
            <person name="Ceriani C."/>
            <person name="Del Mar Angel L."/>
            <person name="du Plessis D."/>
            <person name="Fuchs T."/>
            <person name="Gasser K."/>
            <person name="Kramer D."/>
            <person name="Li W."/>
            <person name="Munsamy K."/>
            <person name="Piso A."/>
            <person name="Price J.L."/>
            <person name="Sonnekus B."/>
            <person name="Thomas C."/>
            <person name="van der Nest A."/>
            <person name="van Dijk A."/>
            <person name="van Heerden A."/>
            <person name="van Vuuren N."/>
            <person name="Yilmaz N."/>
            <person name="Duong T.A."/>
            <person name="van der Merwe N.A."/>
            <person name="Wingfield M.J."/>
            <person name="Wingfield B.D."/>
        </authorList>
    </citation>
    <scope>NUCLEOTIDE SEQUENCE [LARGE SCALE GENOMIC DNA]</scope>
    <source>
        <strain evidence="3 4">CMW 5346</strain>
    </source>
</reference>
<dbReference type="NCBIfam" id="TIGR00976">
    <property type="entry name" value="CocE_NonD"/>
    <property type="match status" value="1"/>
</dbReference>
<evidence type="ECO:0000259" key="2">
    <source>
        <dbReference type="SMART" id="SM00939"/>
    </source>
</evidence>
<gene>
    <name evidence="3" type="ORF">Sste5346_004234</name>
</gene>
<dbReference type="InterPro" id="IPR013736">
    <property type="entry name" value="Xaa-Pro_dipept_C"/>
</dbReference>
<dbReference type="Proteomes" id="UP001583186">
    <property type="component" value="Unassembled WGS sequence"/>
</dbReference>
<evidence type="ECO:0000313" key="4">
    <source>
        <dbReference type="Proteomes" id="UP001583186"/>
    </source>
</evidence>
<dbReference type="InterPro" id="IPR000383">
    <property type="entry name" value="Xaa-Pro-like_dom"/>
</dbReference>
<accession>A0ABR3ZAH3</accession>
<feature type="domain" description="Xaa-Pro dipeptidyl-peptidase C-terminal" evidence="2">
    <location>
        <begin position="309"/>
        <end position="568"/>
    </location>
</feature>
<name>A0ABR3ZAH3_9PEZI</name>
<evidence type="ECO:0000256" key="1">
    <source>
        <dbReference type="ARBA" id="ARBA00022801"/>
    </source>
</evidence>
<dbReference type="EMBL" id="JAWCUI010000020">
    <property type="protein sequence ID" value="KAL1897030.1"/>
    <property type="molecule type" value="Genomic_DNA"/>
</dbReference>
<dbReference type="Gene3D" id="1.10.3020.20">
    <property type="match status" value="1"/>
</dbReference>
<dbReference type="InterPro" id="IPR008979">
    <property type="entry name" value="Galactose-bd-like_sf"/>
</dbReference>
<dbReference type="SUPFAM" id="SSF53474">
    <property type="entry name" value="alpha/beta-Hydrolases"/>
    <property type="match status" value="1"/>
</dbReference>
<dbReference type="Pfam" id="PF02129">
    <property type="entry name" value="Peptidase_S15"/>
    <property type="match status" value="1"/>
</dbReference>
<sequence>MIVERDVSITVSDGITLKADVFRPDDDQSPAPVIMNMGPYGKGVEYKTGYALQWKWMLERYPDILPGSTKSNMTWETADPETWTAWGYAVVRVDSRGAGRSPGVIDLFSPREIRDLYESIEWAGVQPWCSGKVSLLGISYYAINQWLVASLQPPHLAAIVPWEGCSDFYREQCRHGGILSNAFLESWYPKQVIPAQHGNGNGPDDPWLQQKATGPEVLSEDELKANRIEPLVHPVARPLVDDWYRERTPDWSRVTVPLLSAANLAGFGLHARGNFEGFGRAASTHKWLAVHPGRHDVAFYLDHAMQLQKRFLDCFLKGIDNGWLDEPPVLLRERRPDKELGDEVRREPAWPLPNTQWTKLHLQASSQALAAASTATTQQEQGSITIDAMGDEAVFRSDPLTVTTEITGPMAVKLFMSSTTADADLFLTLQGWSPDGTEVEFQGAWDPHTPLSMGWLRASHRKLDAALTKPYRPYHSHDERQPLEPNKIYELDIEVWPTSITLPAGYYITLRIGGHDFQRASALADPSLNWREKGAGPFLHNHPQDRGSDVYAGKTTIYTGPGQDSFFLLPIIPK</sequence>
<dbReference type="SUPFAM" id="SSF49785">
    <property type="entry name" value="Galactose-binding domain-like"/>
    <property type="match status" value="1"/>
</dbReference>
<dbReference type="InterPro" id="IPR050585">
    <property type="entry name" value="Xaa-Pro_dipeptidyl-ppase/CocE"/>
</dbReference>
<dbReference type="InterPro" id="IPR029058">
    <property type="entry name" value="AB_hydrolase_fold"/>
</dbReference>
<dbReference type="Gene3D" id="3.40.50.1820">
    <property type="entry name" value="alpha/beta hydrolase"/>
    <property type="match status" value="1"/>
</dbReference>
<dbReference type="PANTHER" id="PTHR43056:SF10">
    <property type="entry name" value="COCE_NOND FAMILY, PUTATIVE (AFU_ORTHOLOGUE AFUA_7G00600)-RELATED"/>
    <property type="match status" value="1"/>
</dbReference>
<comment type="caution">
    <text evidence="3">The sequence shown here is derived from an EMBL/GenBank/DDBJ whole genome shotgun (WGS) entry which is preliminary data.</text>
</comment>
<dbReference type="PANTHER" id="PTHR43056">
    <property type="entry name" value="PEPTIDASE S9 PROLYL OLIGOPEPTIDASE"/>
    <property type="match status" value="1"/>
</dbReference>
<dbReference type="Pfam" id="PF08530">
    <property type="entry name" value="PepX_C"/>
    <property type="match status" value="1"/>
</dbReference>
<dbReference type="Gene3D" id="2.60.120.260">
    <property type="entry name" value="Galactose-binding domain-like"/>
    <property type="match status" value="1"/>
</dbReference>